<proteinExistence type="predicted"/>
<accession>A0A330L3N2</accession>
<sequence>MRGKTMLFRRRSQKKQPELRSVVELAQRRLEQPFQRTRLVEQQERSPLQPVRLPAWEERRAWAAQASLA</sequence>
<dbReference type="AlphaFoldDB" id="A0A330L3N2"/>
<dbReference type="InParanoid" id="A0A330L3N2"/>
<dbReference type="Proteomes" id="UP000248168">
    <property type="component" value="Unassembled WGS sequence"/>
</dbReference>
<keyword evidence="2" id="KW-1185">Reference proteome</keyword>
<protein>
    <submittedName>
        <fullName evidence="1">Uncharacterized protein</fullName>
    </submittedName>
</protein>
<gene>
    <name evidence="1" type="ORF">NITLEN_20073</name>
</gene>
<organism evidence="1 2">
    <name type="scientific">Nitrospira lenta</name>
    <dbReference type="NCBI Taxonomy" id="1436998"/>
    <lineage>
        <taxon>Bacteria</taxon>
        <taxon>Pseudomonadati</taxon>
        <taxon>Nitrospirota</taxon>
        <taxon>Nitrospiria</taxon>
        <taxon>Nitrospirales</taxon>
        <taxon>Nitrospiraceae</taxon>
        <taxon>Nitrospira</taxon>
    </lineage>
</organism>
<evidence type="ECO:0000313" key="2">
    <source>
        <dbReference type="Proteomes" id="UP000248168"/>
    </source>
</evidence>
<reference evidence="2" key="1">
    <citation type="submission" date="2018-04" db="EMBL/GenBank/DDBJ databases">
        <authorList>
            <person name="Lucker S."/>
            <person name="Sakoula D."/>
        </authorList>
    </citation>
    <scope>NUCLEOTIDE SEQUENCE [LARGE SCALE GENOMIC DNA]</scope>
</reference>
<name>A0A330L3N2_9BACT</name>
<dbReference type="EMBL" id="OUNR01000012">
    <property type="protein sequence ID" value="SPP64434.1"/>
    <property type="molecule type" value="Genomic_DNA"/>
</dbReference>
<evidence type="ECO:0000313" key="1">
    <source>
        <dbReference type="EMBL" id="SPP64434.1"/>
    </source>
</evidence>